<keyword evidence="2" id="KW-0732">Signal</keyword>
<evidence type="ECO:0000259" key="4">
    <source>
        <dbReference type="Pfam" id="PF25973"/>
    </source>
</evidence>
<organism evidence="6 7">
    <name type="scientific">Sessilibacter corallicola</name>
    <dbReference type="NCBI Taxonomy" id="2904075"/>
    <lineage>
        <taxon>Bacteria</taxon>
        <taxon>Pseudomonadati</taxon>
        <taxon>Pseudomonadota</taxon>
        <taxon>Gammaproteobacteria</taxon>
        <taxon>Cellvibrionales</taxon>
        <taxon>Cellvibrionaceae</taxon>
        <taxon>Sessilibacter</taxon>
    </lineage>
</organism>
<keyword evidence="7" id="KW-1185">Reference proteome</keyword>
<dbReference type="Pfam" id="PF25954">
    <property type="entry name" value="Beta-barrel_RND_2"/>
    <property type="match status" value="1"/>
</dbReference>
<evidence type="ECO:0000259" key="5">
    <source>
        <dbReference type="Pfam" id="PF25975"/>
    </source>
</evidence>
<dbReference type="InterPro" id="IPR011053">
    <property type="entry name" value="Single_hybrid_motif"/>
</dbReference>
<reference evidence="6 7" key="1">
    <citation type="submission" date="2024-04" db="EMBL/GenBank/DDBJ databases">
        <title>Draft genome sequence of Sessilibacter corallicola NBRC 116591.</title>
        <authorList>
            <person name="Miyakawa T."/>
            <person name="Kusuya Y."/>
            <person name="Miura T."/>
        </authorList>
    </citation>
    <scope>NUCLEOTIDE SEQUENCE [LARGE SCALE GENOMIC DNA]</scope>
    <source>
        <strain evidence="6 7">KU-00831-HH</strain>
    </source>
</reference>
<sequence length="302" mass="33310">MNSKFLVIVFLIIFSTSGYSSDDHGHHEDHDHHEEKTNTHIDHAIAQQVGITTEQASSATLHTSATVYGQLMTGPDQLSHVQARFNGLIKSVYVSIGDKVNVGEVLAEVESNESLKNYKIVAPISGQIIQRHANSGEVTDDQILFSIVNLDTLWAELKIYPTLQSLVRTHQPVIISVNDQRVQSTITHLVPSLNDSYQVARLKIDNSKSQLTPGAFVQAEINTDEQTVSLAVRKTAIQTLNGESGVFTKHESNYEFASLVLGKSDDTFVEVLHGLNPGDEYVVDNSFLIKADIEKSTAEHDH</sequence>
<dbReference type="Gene3D" id="2.40.420.20">
    <property type="match status" value="1"/>
</dbReference>
<feature type="signal peptide" evidence="2">
    <location>
        <begin position="1"/>
        <end position="20"/>
    </location>
</feature>
<dbReference type="InterPro" id="IPR051909">
    <property type="entry name" value="MFP_Cation_Efflux"/>
</dbReference>
<gene>
    <name evidence="6" type="ORF">NBRC116591_34850</name>
</gene>
<evidence type="ECO:0000256" key="1">
    <source>
        <dbReference type="ARBA" id="ARBA00022448"/>
    </source>
</evidence>
<evidence type="ECO:0008006" key="8">
    <source>
        <dbReference type="Google" id="ProtNLM"/>
    </source>
</evidence>
<dbReference type="CDD" id="cd06850">
    <property type="entry name" value="biotinyl_domain"/>
    <property type="match status" value="1"/>
</dbReference>
<evidence type="ECO:0000259" key="3">
    <source>
        <dbReference type="Pfam" id="PF25954"/>
    </source>
</evidence>
<evidence type="ECO:0000256" key="2">
    <source>
        <dbReference type="SAM" id="SignalP"/>
    </source>
</evidence>
<dbReference type="Pfam" id="PF25973">
    <property type="entry name" value="BSH_CzcB"/>
    <property type="match status" value="1"/>
</dbReference>
<dbReference type="SUPFAM" id="SSF51230">
    <property type="entry name" value="Single hybrid motif"/>
    <property type="match status" value="1"/>
</dbReference>
<evidence type="ECO:0000313" key="6">
    <source>
        <dbReference type="EMBL" id="GAA6169674.1"/>
    </source>
</evidence>
<feature type="domain" description="CusB-like beta-barrel" evidence="3">
    <location>
        <begin position="152"/>
        <end position="223"/>
    </location>
</feature>
<protein>
    <recommendedName>
        <fullName evidence="8">HlyD family efflux transporter periplasmic adaptor subunit</fullName>
    </recommendedName>
</protein>
<dbReference type="Pfam" id="PF25975">
    <property type="entry name" value="CzcB_C"/>
    <property type="match status" value="1"/>
</dbReference>
<dbReference type="PANTHER" id="PTHR30097:SF4">
    <property type="entry name" value="SLR6042 PROTEIN"/>
    <property type="match status" value="1"/>
</dbReference>
<feature type="chain" id="PRO_5045869027" description="HlyD family efflux transporter periplasmic adaptor subunit" evidence="2">
    <location>
        <begin position="21"/>
        <end position="302"/>
    </location>
</feature>
<dbReference type="InterPro" id="IPR058647">
    <property type="entry name" value="BSH_CzcB-like"/>
</dbReference>
<feature type="domain" description="CzcB-like C-terminal circularly permuted SH3-like" evidence="5">
    <location>
        <begin position="230"/>
        <end position="290"/>
    </location>
</feature>
<evidence type="ECO:0000313" key="7">
    <source>
        <dbReference type="Proteomes" id="UP001465153"/>
    </source>
</evidence>
<feature type="domain" description="CzcB-like barrel-sandwich hybrid" evidence="4">
    <location>
        <begin position="78"/>
        <end position="147"/>
    </location>
</feature>
<dbReference type="PANTHER" id="PTHR30097">
    <property type="entry name" value="CATION EFFLUX SYSTEM PROTEIN CUSB"/>
    <property type="match status" value="1"/>
</dbReference>
<keyword evidence="1" id="KW-0813">Transport</keyword>
<dbReference type="Proteomes" id="UP001465153">
    <property type="component" value="Unassembled WGS sequence"/>
</dbReference>
<dbReference type="RefSeq" id="WP_353304151.1">
    <property type="nucleotide sequence ID" value="NZ_BAABWN010000014.1"/>
</dbReference>
<dbReference type="Gene3D" id="2.40.30.170">
    <property type="match status" value="1"/>
</dbReference>
<dbReference type="Gene3D" id="2.40.50.100">
    <property type="match status" value="1"/>
</dbReference>
<comment type="caution">
    <text evidence="6">The sequence shown here is derived from an EMBL/GenBank/DDBJ whole genome shotgun (WGS) entry which is preliminary data.</text>
</comment>
<proteinExistence type="predicted"/>
<accession>A0ABQ0ADE8</accession>
<name>A0ABQ0ADE8_9GAMM</name>
<dbReference type="InterPro" id="IPR058649">
    <property type="entry name" value="CzcB_C"/>
</dbReference>
<dbReference type="InterPro" id="IPR058792">
    <property type="entry name" value="Beta-barrel_RND_2"/>
</dbReference>
<dbReference type="EMBL" id="BAABWN010000014">
    <property type="protein sequence ID" value="GAA6169674.1"/>
    <property type="molecule type" value="Genomic_DNA"/>
</dbReference>